<dbReference type="PANTHER" id="PTHR48043">
    <property type="entry name" value="EG:EG0003.4 PROTEIN-RELATED"/>
    <property type="match status" value="1"/>
</dbReference>
<dbReference type="InterPro" id="IPR050271">
    <property type="entry name" value="UDP-glycosyltransferase"/>
</dbReference>
<comment type="caution">
    <text evidence="5">The sequence shown here is derived from an EMBL/GenBank/DDBJ whole genome shotgun (WGS) entry which is preliminary data.</text>
</comment>
<dbReference type="Proteomes" id="UP000037510">
    <property type="component" value="Unassembled WGS sequence"/>
</dbReference>
<keyword evidence="3 5" id="KW-0808">Transferase</keyword>
<proteinExistence type="inferred from homology"/>
<evidence type="ECO:0000313" key="6">
    <source>
        <dbReference type="Proteomes" id="UP000037510"/>
    </source>
</evidence>
<evidence type="ECO:0000256" key="3">
    <source>
        <dbReference type="ARBA" id="ARBA00022679"/>
    </source>
</evidence>
<evidence type="ECO:0000256" key="1">
    <source>
        <dbReference type="ARBA" id="ARBA00009995"/>
    </source>
</evidence>
<dbReference type="CDD" id="cd03784">
    <property type="entry name" value="GT1_Gtf-like"/>
    <property type="match status" value="1"/>
</dbReference>
<evidence type="ECO:0000256" key="2">
    <source>
        <dbReference type="ARBA" id="ARBA00022676"/>
    </source>
</evidence>
<keyword evidence="2" id="KW-0328">Glycosyltransferase</keyword>
<dbReference type="AlphaFoldDB" id="A0A0L7LK25"/>
<dbReference type="PANTHER" id="PTHR48043:SF114">
    <property type="entry name" value="IP04436P-RELATED"/>
    <property type="match status" value="1"/>
</dbReference>
<evidence type="ECO:0000313" key="5">
    <source>
        <dbReference type="EMBL" id="KOB75918.1"/>
    </source>
</evidence>
<organism evidence="5 6">
    <name type="scientific">Operophtera brumata</name>
    <name type="common">Winter moth</name>
    <name type="synonym">Phalaena brumata</name>
    <dbReference type="NCBI Taxonomy" id="104452"/>
    <lineage>
        <taxon>Eukaryota</taxon>
        <taxon>Metazoa</taxon>
        <taxon>Ecdysozoa</taxon>
        <taxon>Arthropoda</taxon>
        <taxon>Hexapoda</taxon>
        <taxon>Insecta</taxon>
        <taxon>Pterygota</taxon>
        <taxon>Neoptera</taxon>
        <taxon>Endopterygota</taxon>
        <taxon>Lepidoptera</taxon>
        <taxon>Glossata</taxon>
        <taxon>Ditrysia</taxon>
        <taxon>Geometroidea</taxon>
        <taxon>Geometridae</taxon>
        <taxon>Larentiinae</taxon>
        <taxon>Operophtera</taxon>
    </lineage>
</organism>
<feature type="transmembrane region" description="Helical" evidence="4">
    <location>
        <begin position="441"/>
        <end position="467"/>
    </location>
</feature>
<dbReference type="Gene3D" id="3.40.50.2000">
    <property type="entry name" value="Glycogen Phosphorylase B"/>
    <property type="match status" value="1"/>
</dbReference>
<dbReference type="SUPFAM" id="SSF53756">
    <property type="entry name" value="UDP-Glycosyltransferase/glycogen phosphorylase"/>
    <property type="match status" value="1"/>
</dbReference>
<evidence type="ECO:0000256" key="4">
    <source>
        <dbReference type="SAM" id="Phobius"/>
    </source>
</evidence>
<dbReference type="InterPro" id="IPR002213">
    <property type="entry name" value="UDP_glucos_trans"/>
</dbReference>
<keyword evidence="4" id="KW-1133">Transmembrane helix</keyword>
<reference evidence="5 6" key="1">
    <citation type="journal article" date="2015" name="Genome Biol. Evol.">
        <title>The genome of winter moth (Operophtera brumata) provides a genomic perspective on sexual dimorphism and phenology.</title>
        <authorList>
            <person name="Derks M.F."/>
            <person name="Smit S."/>
            <person name="Salis L."/>
            <person name="Schijlen E."/>
            <person name="Bossers A."/>
            <person name="Mateman C."/>
            <person name="Pijl A.S."/>
            <person name="de Ridder D."/>
            <person name="Groenen M.A."/>
            <person name="Visser M.E."/>
            <person name="Megens H.J."/>
        </authorList>
    </citation>
    <scope>NUCLEOTIDE SEQUENCE [LARGE SCALE GENOMIC DNA]</scope>
    <source>
        <strain evidence="5">WM2013NL</strain>
        <tissue evidence="5">Head and thorax</tissue>
    </source>
</reference>
<gene>
    <name evidence="5" type="ORF">OBRU01_02947</name>
</gene>
<dbReference type="EMBL" id="JTDY01000777">
    <property type="protein sequence ID" value="KOB75918.1"/>
    <property type="molecule type" value="Genomic_DNA"/>
</dbReference>
<keyword evidence="6" id="KW-1185">Reference proteome</keyword>
<dbReference type="Pfam" id="PF00201">
    <property type="entry name" value="UDPGT"/>
    <property type="match status" value="1"/>
</dbReference>
<keyword evidence="4" id="KW-0812">Transmembrane</keyword>
<sequence>MPLRSHYMAFQTLFRELANRGHDVTVMNNFPDDKPVPNLRFIDLQANSYNRTAYTKHPLHSYEHVDSNIKRLGNVYGHTVTKMLGNDCENLFINDNAKAHLAEGVKYDVIFVEQFISDCGLVYAAALYDAPIIGITSHTLMPWSYPRLGISFDFAADAFYFSNAGPNPSILHKVEAVLIDTFLATFGRLRKQITISGVFGKYLPEYSLDVERVAKERMKMMFAYQHFSVTGARVLPPQVLEIGGIHVGKPKPVTPDLEKFLSDATHGAVYVSFGSNLKANTMSEHKLQQFLTAFKRLPYKFIWKYENATFTDDKIYTGSWFPQLDILCNISETTHCGKPILTVPFFGDQFSNSAAVRAVGLGRTLFFNLLNADNLEETIRELASPEMQQNAQRISRLWHDRPQPVMDSAIYWTEYVARHAAAPPSLPAKHNTWFEGLLIDVYIVILGIVFLLGLLAYAIFAFIKFIVKWIVSLFRKKKVKGE</sequence>
<name>A0A0L7LK25_OPEBR</name>
<dbReference type="STRING" id="104452.A0A0L7LK25"/>
<accession>A0A0L7LK25</accession>
<dbReference type="GO" id="GO:0008194">
    <property type="term" value="F:UDP-glycosyltransferase activity"/>
    <property type="evidence" value="ECO:0007669"/>
    <property type="project" value="InterPro"/>
</dbReference>
<protein>
    <submittedName>
        <fullName evidence="5">Glucosyl/glucuronosyl transferase</fullName>
    </submittedName>
</protein>
<comment type="similarity">
    <text evidence="1">Belongs to the UDP-glycosyltransferase family.</text>
</comment>
<keyword evidence="4" id="KW-0472">Membrane</keyword>